<dbReference type="Proteomes" id="UP001295444">
    <property type="component" value="Chromosome 02"/>
</dbReference>
<evidence type="ECO:0000259" key="12">
    <source>
        <dbReference type="PROSITE" id="PS50262"/>
    </source>
</evidence>
<keyword evidence="14" id="KW-1185">Reference proteome</keyword>
<dbReference type="CDD" id="cd00637">
    <property type="entry name" value="7tm_classA_rhodopsin-like"/>
    <property type="match status" value="1"/>
</dbReference>
<keyword evidence="8 9" id="KW-0807">Transducer</keyword>
<dbReference type="PANTHER" id="PTHR22752:SF13">
    <property type="entry name" value="5-HYDROXYTRYPTAMINE RECEPTOR 1B"/>
    <property type="match status" value="1"/>
</dbReference>
<dbReference type="PROSITE" id="PS00237">
    <property type="entry name" value="G_PROTEIN_RECEP_F1_1"/>
    <property type="match status" value="1"/>
</dbReference>
<keyword evidence="5 9" id="KW-0297">G-protein coupled receptor</keyword>
<evidence type="ECO:0000256" key="1">
    <source>
        <dbReference type="ARBA" id="ARBA00004651"/>
    </source>
</evidence>
<dbReference type="SUPFAM" id="SSF81321">
    <property type="entry name" value="Family A G protein-coupled receptor-like"/>
    <property type="match status" value="1"/>
</dbReference>
<dbReference type="InterPro" id="IPR017452">
    <property type="entry name" value="GPCR_Rhodpsn_7TM"/>
</dbReference>
<comment type="subcellular location">
    <subcellularLocation>
        <location evidence="1">Cell membrane</location>
        <topology evidence="1">Multi-pass membrane protein</topology>
    </subcellularLocation>
</comment>
<dbReference type="InterPro" id="IPR000276">
    <property type="entry name" value="GPCR_Rhodpsn"/>
</dbReference>
<evidence type="ECO:0000256" key="11">
    <source>
        <dbReference type="SAM" id="Phobius"/>
    </source>
</evidence>
<reference evidence="13" key="1">
    <citation type="submission" date="2022-03" db="EMBL/GenBank/DDBJ databases">
        <authorList>
            <person name="Alioto T."/>
            <person name="Alioto T."/>
            <person name="Gomez Garrido J."/>
        </authorList>
    </citation>
    <scope>NUCLEOTIDE SEQUENCE</scope>
</reference>
<evidence type="ECO:0000256" key="6">
    <source>
        <dbReference type="ARBA" id="ARBA00023136"/>
    </source>
</evidence>
<dbReference type="AlphaFoldDB" id="A0AAD1VV26"/>
<keyword evidence="6 11" id="KW-0472">Membrane</keyword>
<feature type="transmembrane region" description="Helical" evidence="11">
    <location>
        <begin position="147"/>
        <end position="173"/>
    </location>
</feature>
<feature type="transmembrane region" description="Helical" evidence="11">
    <location>
        <begin position="100"/>
        <end position="120"/>
    </location>
</feature>
<evidence type="ECO:0000256" key="8">
    <source>
        <dbReference type="ARBA" id="ARBA00023224"/>
    </source>
</evidence>
<dbReference type="Pfam" id="PF00001">
    <property type="entry name" value="7tm_1"/>
    <property type="match status" value="1"/>
</dbReference>
<evidence type="ECO:0000256" key="5">
    <source>
        <dbReference type="ARBA" id="ARBA00023040"/>
    </source>
</evidence>
<accession>A0AAD1VV26</accession>
<proteinExistence type="inferred from homology"/>
<dbReference type="EMBL" id="OW240913">
    <property type="protein sequence ID" value="CAH2251212.1"/>
    <property type="molecule type" value="Genomic_DNA"/>
</dbReference>
<keyword evidence="4 11" id="KW-1133">Transmembrane helix</keyword>
<sequence length="471" mass="53248">NILVIIVITATKGYHSMTSLFIINLAISDCLVGLGVMPFVALSLLYEDWSKINELCLFVGYVSSVYCTASILSVVAVSLDRYWAIVDCMKYETPWSTQRSLCIITWIWVQAAITCCPPLLGWSKLVYVPSKYTCTIDWATSTSYTMFFSTISFFIPTTIFIYCFIRIVIIAIVHAKQIRILQNQLQRNSPRKKTSEVEKPTCSQLIYIVNCKLLTDAHSCDNQSVCSFNPDLLNPKHIKKDLFSENDFYGRDRCGRLRLIFMVAVFLCCWVPYVIINMIQAIETTTLQQPTAISSPVLTTAYWLTLLNSDFNPLLYALLSRRFQKALKILLRKVCKKDSLSDVPHSLQRRRTSSNVTGISNIHYTSDQQSQGENSCASASPVPSRHSSQQEEDYIPGQFPNPPSELISSNQEIQPETENSCVLLNPSNLQHQFLQVPTTTSYQIRLPTTPSGKRSTLVCGNITIKVSYEDH</sequence>
<evidence type="ECO:0000313" key="14">
    <source>
        <dbReference type="Proteomes" id="UP001295444"/>
    </source>
</evidence>
<feature type="transmembrane region" description="Helical" evidence="11">
    <location>
        <begin position="21"/>
        <end position="46"/>
    </location>
</feature>
<feature type="compositionally biased region" description="Polar residues" evidence="10">
    <location>
        <begin position="366"/>
        <end position="378"/>
    </location>
</feature>
<gene>
    <name evidence="13" type="ORF">PECUL_23A048181</name>
</gene>
<evidence type="ECO:0000256" key="4">
    <source>
        <dbReference type="ARBA" id="ARBA00022989"/>
    </source>
</evidence>
<dbReference type="PRINTS" id="PR00237">
    <property type="entry name" value="GPCRRHODOPSN"/>
</dbReference>
<feature type="domain" description="G-protein coupled receptors family 1 profile" evidence="12">
    <location>
        <begin position="1"/>
        <end position="316"/>
    </location>
</feature>
<dbReference type="GO" id="GO:0005886">
    <property type="term" value="C:plasma membrane"/>
    <property type="evidence" value="ECO:0007669"/>
    <property type="project" value="UniProtKB-SubCell"/>
</dbReference>
<feature type="transmembrane region" description="Helical" evidence="11">
    <location>
        <begin position="300"/>
        <end position="319"/>
    </location>
</feature>
<keyword evidence="2" id="KW-1003">Cell membrane</keyword>
<feature type="non-terminal residue" evidence="13">
    <location>
        <position position="1"/>
    </location>
</feature>
<feature type="region of interest" description="Disordered" evidence="10">
    <location>
        <begin position="366"/>
        <end position="412"/>
    </location>
</feature>
<dbReference type="GO" id="GO:0004930">
    <property type="term" value="F:G protein-coupled receptor activity"/>
    <property type="evidence" value="ECO:0007669"/>
    <property type="project" value="UniProtKB-KW"/>
</dbReference>
<evidence type="ECO:0000256" key="2">
    <source>
        <dbReference type="ARBA" id="ARBA00022475"/>
    </source>
</evidence>
<comment type="similarity">
    <text evidence="9">Belongs to the G-protein coupled receptor 1 family.</text>
</comment>
<keyword evidence="7 9" id="KW-0675">Receptor</keyword>
<evidence type="ECO:0000256" key="10">
    <source>
        <dbReference type="SAM" id="MobiDB-lite"/>
    </source>
</evidence>
<dbReference type="PANTHER" id="PTHR22752">
    <property type="entry name" value="G PROTEIN-COUPLED RECEPTOR"/>
    <property type="match status" value="1"/>
</dbReference>
<evidence type="ECO:0000256" key="3">
    <source>
        <dbReference type="ARBA" id="ARBA00022692"/>
    </source>
</evidence>
<evidence type="ECO:0000256" key="9">
    <source>
        <dbReference type="RuleBase" id="RU000688"/>
    </source>
</evidence>
<evidence type="ECO:0000256" key="7">
    <source>
        <dbReference type="ARBA" id="ARBA00023170"/>
    </source>
</evidence>
<feature type="transmembrane region" description="Helical" evidence="11">
    <location>
        <begin position="58"/>
        <end position="79"/>
    </location>
</feature>
<dbReference type="Gene3D" id="1.20.1070.10">
    <property type="entry name" value="Rhodopsin 7-helix transmembrane proteins"/>
    <property type="match status" value="1"/>
</dbReference>
<dbReference type="PROSITE" id="PS50262">
    <property type="entry name" value="G_PROTEIN_RECEP_F1_2"/>
    <property type="match status" value="1"/>
</dbReference>
<keyword evidence="3 9" id="KW-0812">Transmembrane</keyword>
<evidence type="ECO:0000313" key="13">
    <source>
        <dbReference type="EMBL" id="CAH2251212.1"/>
    </source>
</evidence>
<feature type="transmembrane region" description="Helical" evidence="11">
    <location>
        <begin position="259"/>
        <end position="280"/>
    </location>
</feature>
<organism evidence="13 14">
    <name type="scientific">Pelobates cultripes</name>
    <name type="common">Western spadefoot toad</name>
    <dbReference type="NCBI Taxonomy" id="61616"/>
    <lineage>
        <taxon>Eukaryota</taxon>
        <taxon>Metazoa</taxon>
        <taxon>Chordata</taxon>
        <taxon>Craniata</taxon>
        <taxon>Vertebrata</taxon>
        <taxon>Euteleostomi</taxon>
        <taxon>Amphibia</taxon>
        <taxon>Batrachia</taxon>
        <taxon>Anura</taxon>
        <taxon>Pelobatoidea</taxon>
        <taxon>Pelobatidae</taxon>
        <taxon>Pelobates</taxon>
    </lineage>
</organism>
<protein>
    <submittedName>
        <fullName evidence="13">5-hydroxytryptamine receptor 1D-like</fullName>
    </submittedName>
</protein>
<name>A0AAD1VV26_PELCU</name>